<accession>A0A6J4VWU4</accession>
<evidence type="ECO:0000313" key="4">
    <source>
        <dbReference type="EMBL" id="CAA9588164.1"/>
    </source>
</evidence>
<feature type="domain" description="Response regulatory" evidence="3">
    <location>
        <begin position="8"/>
        <end position="123"/>
    </location>
</feature>
<organism evidence="4">
    <name type="scientific">uncultured Thermomicrobiales bacterium</name>
    <dbReference type="NCBI Taxonomy" id="1645740"/>
    <lineage>
        <taxon>Bacteria</taxon>
        <taxon>Pseudomonadati</taxon>
        <taxon>Thermomicrobiota</taxon>
        <taxon>Thermomicrobia</taxon>
        <taxon>Thermomicrobiales</taxon>
        <taxon>environmental samples</taxon>
    </lineage>
</organism>
<dbReference type="InterPro" id="IPR001789">
    <property type="entry name" value="Sig_transdc_resp-reg_receiver"/>
</dbReference>
<reference evidence="4" key="1">
    <citation type="submission" date="2020-02" db="EMBL/GenBank/DDBJ databases">
        <authorList>
            <person name="Meier V. D."/>
        </authorList>
    </citation>
    <scope>NUCLEOTIDE SEQUENCE</scope>
    <source>
        <strain evidence="4">AVDCRST_MAG18</strain>
    </source>
</reference>
<dbReference type="GO" id="GO:0000160">
    <property type="term" value="P:phosphorelay signal transduction system"/>
    <property type="evidence" value="ECO:0007669"/>
    <property type="project" value="InterPro"/>
</dbReference>
<sequence length="132" mass="13181">MVLSSPALVLIAEDELPIAEIVADVVADAGHASLIAPHGRAALDLARAHRPALIITDLMMPLLDGAALVAALRADAAAGGFPPPPIILMTASGVARAAAVGADVVLLKPFDLAELEALLGRFLPSAVGVGGT</sequence>
<dbReference type="EMBL" id="CADCWN010000344">
    <property type="protein sequence ID" value="CAA9588164.1"/>
    <property type="molecule type" value="Genomic_DNA"/>
</dbReference>
<keyword evidence="1 2" id="KW-0597">Phosphoprotein</keyword>
<dbReference type="PANTHER" id="PTHR44591">
    <property type="entry name" value="STRESS RESPONSE REGULATOR PROTEIN 1"/>
    <property type="match status" value="1"/>
</dbReference>
<evidence type="ECO:0000256" key="2">
    <source>
        <dbReference type="PROSITE-ProRule" id="PRU00169"/>
    </source>
</evidence>
<dbReference type="Gene3D" id="3.40.50.2300">
    <property type="match status" value="1"/>
</dbReference>
<dbReference type="SMART" id="SM00448">
    <property type="entry name" value="REC"/>
    <property type="match status" value="1"/>
</dbReference>
<evidence type="ECO:0000256" key="1">
    <source>
        <dbReference type="ARBA" id="ARBA00022553"/>
    </source>
</evidence>
<dbReference type="InterPro" id="IPR050595">
    <property type="entry name" value="Bact_response_regulator"/>
</dbReference>
<dbReference type="Pfam" id="PF00072">
    <property type="entry name" value="Response_reg"/>
    <property type="match status" value="1"/>
</dbReference>
<dbReference type="PANTHER" id="PTHR44591:SF3">
    <property type="entry name" value="RESPONSE REGULATORY DOMAIN-CONTAINING PROTEIN"/>
    <property type="match status" value="1"/>
</dbReference>
<feature type="modified residue" description="4-aspartylphosphate" evidence="2">
    <location>
        <position position="57"/>
    </location>
</feature>
<dbReference type="SUPFAM" id="SSF52172">
    <property type="entry name" value="CheY-like"/>
    <property type="match status" value="1"/>
</dbReference>
<protein>
    <recommendedName>
        <fullName evidence="3">Response regulatory domain-containing protein</fullName>
    </recommendedName>
</protein>
<gene>
    <name evidence="4" type="ORF">AVDCRST_MAG18-4307</name>
</gene>
<name>A0A6J4VWU4_9BACT</name>
<proteinExistence type="predicted"/>
<dbReference type="AlphaFoldDB" id="A0A6J4VWU4"/>
<evidence type="ECO:0000259" key="3">
    <source>
        <dbReference type="PROSITE" id="PS50110"/>
    </source>
</evidence>
<dbReference type="PROSITE" id="PS50110">
    <property type="entry name" value="RESPONSE_REGULATORY"/>
    <property type="match status" value="1"/>
</dbReference>
<dbReference type="InterPro" id="IPR011006">
    <property type="entry name" value="CheY-like_superfamily"/>
</dbReference>